<accession>A0A413Z8M3</accession>
<dbReference type="Pfam" id="PF09471">
    <property type="entry name" value="Peptidase_M64"/>
    <property type="match status" value="1"/>
</dbReference>
<evidence type="ECO:0000313" key="5">
    <source>
        <dbReference type="Proteomes" id="UP000283513"/>
    </source>
</evidence>
<dbReference type="GO" id="GO:0008237">
    <property type="term" value="F:metallopeptidase activity"/>
    <property type="evidence" value="ECO:0007669"/>
    <property type="project" value="InterPro"/>
</dbReference>
<dbReference type="Gene3D" id="3.40.390.10">
    <property type="entry name" value="Collagenase (Catalytic Domain)"/>
    <property type="match status" value="1"/>
</dbReference>
<dbReference type="InterPro" id="IPR024079">
    <property type="entry name" value="MetalloPept_cat_dom_sf"/>
</dbReference>
<dbReference type="Proteomes" id="UP000479531">
    <property type="component" value="Unassembled WGS sequence"/>
</dbReference>
<feature type="region of interest" description="Disordered" evidence="1">
    <location>
        <begin position="687"/>
        <end position="761"/>
    </location>
</feature>
<dbReference type="EMBL" id="QSHO01000005">
    <property type="protein sequence ID" value="RHC17944.1"/>
    <property type="molecule type" value="Genomic_DNA"/>
</dbReference>
<evidence type="ECO:0000313" key="3">
    <source>
        <dbReference type="EMBL" id="MVQ44185.1"/>
    </source>
</evidence>
<dbReference type="InterPro" id="IPR019026">
    <property type="entry name" value="Peptidase_M64_IgA"/>
</dbReference>
<reference evidence="3 6" key="2">
    <citation type="submission" date="2019-10" db="EMBL/GenBank/DDBJ databases">
        <title>Roseburia spp. ameliorate alcoholic fatty liver via restoration of gut barrier function.</title>
        <authorList>
            <person name="Seo B."/>
            <person name="Ko G."/>
        </authorList>
    </citation>
    <scope>NUCLEOTIDE SEQUENCE [LARGE SCALE GENOMIC DNA]</scope>
    <source>
        <strain evidence="3 6">SNUG30017</strain>
    </source>
</reference>
<name>A0A413Z8M3_9FIRM</name>
<proteinExistence type="predicted"/>
<protein>
    <submittedName>
        <fullName evidence="4">Peptidase M64</fullName>
    </submittedName>
</protein>
<feature type="compositionally biased region" description="Low complexity" evidence="1">
    <location>
        <begin position="741"/>
        <end position="755"/>
    </location>
</feature>
<organism evidence="4 5">
    <name type="scientific">Roseburia intestinalis</name>
    <dbReference type="NCBI Taxonomy" id="166486"/>
    <lineage>
        <taxon>Bacteria</taxon>
        <taxon>Bacillati</taxon>
        <taxon>Bacillota</taxon>
        <taxon>Clostridia</taxon>
        <taxon>Lachnospirales</taxon>
        <taxon>Lachnospiraceae</taxon>
        <taxon>Roseburia</taxon>
    </lineage>
</organism>
<evidence type="ECO:0000313" key="4">
    <source>
        <dbReference type="EMBL" id="RHC17944.1"/>
    </source>
</evidence>
<dbReference type="Proteomes" id="UP000283513">
    <property type="component" value="Unassembled WGS sequence"/>
</dbReference>
<reference evidence="4 5" key="1">
    <citation type="submission" date="2018-08" db="EMBL/GenBank/DDBJ databases">
        <title>A genome reference for cultivated species of the human gut microbiota.</title>
        <authorList>
            <person name="Zou Y."/>
            <person name="Xue W."/>
            <person name="Luo G."/>
        </authorList>
    </citation>
    <scope>NUCLEOTIDE SEQUENCE [LARGE SCALE GENOMIC DNA]</scope>
    <source>
        <strain evidence="4 5">AM37-1AC</strain>
    </source>
</reference>
<feature type="signal peptide" evidence="2">
    <location>
        <begin position="1"/>
        <end position="46"/>
    </location>
</feature>
<dbReference type="EMBL" id="WGGT01000001">
    <property type="protein sequence ID" value="MVQ44185.1"/>
    <property type="molecule type" value="Genomic_DNA"/>
</dbReference>
<feature type="chain" id="PRO_5044602455" evidence="2">
    <location>
        <begin position="47"/>
        <end position="933"/>
    </location>
</feature>
<dbReference type="OrthoDB" id="127762at2"/>
<dbReference type="AlphaFoldDB" id="A0A413Z8M3"/>
<keyword evidence="2" id="KW-0732">Signal</keyword>
<feature type="compositionally biased region" description="Basic and acidic residues" evidence="1">
    <location>
        <begin position="704"/>
        <end position="736"/>
    </location>
</feature>
<evidence type="ECO:0000313" key="6">
    <source>
        <dbReference type="Proteomes" id="UP000479531"/>
    </source>
</evidence>
<comment type="caution">
    <text evidence="4">The sequence shown here is derived from an EMBL/GenBank/DDBJ whole genome shotgun (WGS) entry which is preliminary data.</text>
</comment>
<evidence type="ECO:0000256" key="2">
    <source>
        <dbReference type="SAM" id="SignalP"/>
    </source>
</evidence>
<gene>
    <name evidence="4" type="ORF">DW856_07355</name>
    <name evidence="3" type="ORF">GCK47_00295</name>
</gene>
<evidence type="ECO:0000256" key="1">
    <source>
        <dbReference type="SAM" id="MobiDB-lite"/>
    </source>
</evidence>
<sequence length="933" mass="103792">MKNLIAKKNLIQQKVKYMKRKIKRIQAVCIYMMLLLLLLLPQTAMAKNTEKSKTTFPVQVIHKTGDDKENFVIVIMGDGYTAGQQDQFLEDATQKARGMLTWSPYREYSDRINIYAVQAVSNEPGIGVYGGKSPDTYFHVKVYGKAAGFTNGGDERAKALRTELEENYLDEGANVGTIHILCNDTGSYGASVNPLFSFSTNSEDNSDGTAMAHEIAHSIGRLGDEYERYTNKPNTSDTANPDTIKWSKMLGFRGIGITTAGTDTAFAPSRECMMRRLGQPFCEVCKMELARKLNNTDYVSRPAALYISDPEVSIAHSKTATLDRDSEKYRITESNITKANDDDLEFRTVVQNMVNKEQHLKMSFRIIGADGITVKYSEEQEFTIPALTNSYNPDAARESLSIVLHDVYGLTKGDRLDGKIVDMDTQEVLATDKTANQAWSTVNIHYQLKSEDGTKQNIPNTETSIVYVPQNSTYTLRNPELAGYTCIGNSLDQDKVKITESSMDITYYYQEKNDSMEDKDPAECTVNPVIVPYDSNPHTFDITPGKGVELRYSMNADGPYTIEELPAYTDAGKYTIYFEASSDSAKSCYGEATLEITKAVTELNLLATPEGLEGAGSVTLKVLKQGISADEPVDITCNDSSITLVKKENDQWTVSLPNKTKTYLFTARYNGNANYAGSKAACQVTVKEKKSQTGGGTLIPPEKPTPEEPTPEKPAPEEPTPEKPAPEKPTPEKPAPEKPNPGETEVVPNVTPVPELESKTDKTIKNKTVTIKCKSRKGKKQVLKLDKSTINYLIKKEAKALQLEFGNVAVIMDRNALKEIKKQMNSDVYFHVKKLDKRILSSKAGKIVKKRPMYEISVTGAKKKTLGKLKKGKVTVKIHYKISKKEKKKDLFAYTINKKGNVKKISKSYYDSKKQTVNFTTKSFSKFAVGGRL</sequence>